<reference evidence="1" key="1">
    <citation type="journal article" date="2014" name="Front. Microbiol.">
        <title>High frequency of phylogenetically diverse reductive dehalogenase-homologous genes in deep subseafloor sedimentary metagenomes.</title>
        <authorList>
            <person name="Kawai M."/>
            <person name="Futagami T."/>
            <person name="Toyoda A."/>
            <person name="Takaki Y."/>
            <person name="Nishi S."/>
            <person name="Hori S."/>
            <person name="Arai W."/>
            <person name="Tsubouchi T."/>
            <person name="Morono Y."/>
            <person name="Uchiyama I."/>
            <person name="Ito T."/>
            <person name="Fujiyama A."/>
            <person name="Inagaki F."/>
            <person name="Takami H."/>
        </authorList>
    </citation>
    <scope>NUCLEOTIDE SEQUENCE</scope>
    <source>
        <strain evidence="1">Expedition CK06-06</strain>
    </source>
</reference>
<protein>
    <submittedName>
        <fullName evidence="1">Uncharacterized protein</fullName>
    </submittedName>
</protein>
<gene>
    <name evidence="1" type="ORF">S01H1_38363</name>
</gene>
<evidence type="ECO:0000313" key="1">
    <source>
        <dbReference type="EMBL" id="GAG04492.1"/>
    </source>
</evidence>
<comment type="caution">
    <text evidence="1">The sequence shown here is derived from an EMBL/GenBank/DDBJ whole genome shotgun (WGS) entry which is preliminary data.</text>
</comment>
<accession>X0UZB2</accession>
<name>X0UZB2_9ZZZZ</name>
<organism evidence="1">
    <name type="scientific">marine sediment metagenome</name>
    <dbReference type="NCBI Taxonomy" id="412755"/>
    <lineage>
        <taxon>unclassified sequences</taxon>
        <taxon>metagenomes</taxon>
        <taxon>ecological metagenomes</taxon>
    </lineage>
</organism>
<dbReference type="EMBL" id="BARS01024149">
    <property type="protein sequence ID" value="GAG04492.1"/>
    <property type="molecule type" value="Genomic_DNA"/>
</dbReference>
<feature type="non-terminal residue" evidence="1">
    <location>
        <position position="1"/>
    </location>
</feature>
<dbReference type="AlphaFoldDB" id="X0UZB2"/>
<sequence length="56" mass="6141">SSRLRHIGDHTDINVFNEKQKQKYGKKKTGTADSNPSVSLVSTRSVKQLAIGIGDE</sequence>
<proteinExistence type="predicted"/>